<dbReference type="EMBL" id="SNYH01000002">
    <property type="protein sequence ID" value="TDQ28809.1"/>
    <property type="molecule type" value="Genomic_DNA"/>
</dbReference>
<evidence type="ECO:0000313" key="9">
    <source>
        <dbReference type="EMBL" id="TDQ28809.1"/>
    </source>
</evidence>
<feature type="transmembrane region" description="Helical" evidence="7">
    <location>
        <begin position="16"/>
        <end position="37"/>
    </location>
</feature>
<dbReference type="PANTHER" id="PTHR21624:SF1">
    <property type="entry name" value="ALKYLGLYCEROL MONOOXYGENASE"/>
    <property type="match status" value="1"/>
</dbReference>
<keyword evidence="2 7" id="KW-0812">Transmembrane</keyword>
<dbReference type="GO" id="GO:0016020">
    <property type="term" value="C:membrane"/>
    <property type="evidence" value="ECO:0007669"/>
    <property type="project" value="GOC"/>
</dbReference>
<evidence type="ECO:0000313" key="10">
    <source>
        <dbReference type="Proteomes" id="UP000295390"/>
    </source>
</evidence>
<keyword evidence="4" id="KW-0560">Oxidoreductase</keyword>
<dbReference type="GO" id="GO:0006643">
    <property type="term" value="P:membrane lipid metabolic process"/>
    <property type="evidence" value="ECO:0007669"/>
    <property type="project" value="TreeGrafter"/>
</dbReference>
<evidence type="ECO:0000256" key="1">
    <source>
        <dbReference type="ARBA" id="ARBA00004127"/>
    </source>
</evidence>
<dbReference type="InterPro" id="IPR006694">
    <property type="entry name" value="Fatty_acid_hydroxylase"/>
</dbReference>
<dbReference type="RefSeq" id="WP_208107674.1">
    <property type="nucleotide sequence ID" value="NZ_SNYH01000002.1"/>
</dbReference>
<evidence type="ECO:0000256" key="6">
    <source>
        <dbReference type="ARBA" id="ARBA00023136"/>
    </source>
</evidence>
<gene>
    <name evidence="9" type="ORF">DFQ07_1189</name>
</gene>
<dbReference type="GO" id="GO:0050479">
    <property type="term" value="F:glyceryl-ether monooxygenase activity"/>
    <property type="evidence" value="ECO:0007669"/>
    <property type="project" value="TreeGrafter"/>
</dbReference>
<dbReference type="GO" id="GO:0005506">
    <property type="term" value="F:iron ion binding"/>
    <property type="evidence" value="ECO:0007669"/>
    <property type="project" value="InterPro"/>
</dbReference>
<evidence type="ECO:0000256" key="7">
    <source>
        <dbReference type="SAM" id="Phobius"/>
    </source>
</evidence>
<feature type="transmembrane region" description="Helical" evidence="7">
    <location>
        <begin position="49"/>
        <end position="72"/>
    </location>
</feature>
<comment type="caution">
    <text evidence="9">The sequence shown here is derived from an EMBL/GenBank/DDBJ whole genome shotgun (WGS) entry which is preliminary data.</text>
</comment>
<keyword evidence="5" id="KW-0443">Lipid metabolism</keyword>
<feature type="domain" description="Fatty acid hydroxylase" evidence="8">
    <location>
        <begin position="88"/>
        <end position="222"/>
    </location>
</feature>
<dbReference type="Pfam" id="PF04116">
    <property type="entry name" value="FA_hydroxylase"/>
    <property type="match status" value="1"/>
</dbReference>
<organism evidence="9 10">
    <name type="scientific">Tenacibaculum caenipelagi</name>
    <dbReference type="NCBI Taxonomy" id="1325435"/>
    <lineage>
        <taxon>Bacteria</taxon>
        <taxon>Pseudomonadati</taxon>
        <taxon>Bacteroidota</taxon>
        <taxon>Flavobacteriia</taxon>
        <taxon>Flavobacteriales</taxon>
        <taxon>Flavobacteriaceae</taxon>
        <taxon>Tenacibaculum</taxon>
    </lineage>
</organism>
<evidence type="ECO:0000259" key="8">
    <source>
        <dbReference type="Pfam" id="PF04116"/>
    </source>
</evidence>
<keyword evidence="10" id="KW-1185">Reference proteome</keyword>
<evidence type="ECO:0000256" key="2">
    <source>
        <dbReference type="ARBA" id="ARBA00022692"/>
    </source>
</evidence>
<dbReference type="PANTHER" id="PTHR21624">
    <property type="entry name" value="STEROL DESATURASE-RELATED PROTEIN"/>
    <property type="match status" value="1"/>
</dbReference>
<reference evidence="9 10" key="1">
    <citation type="submission" date="2019-03" db="EMBL/GenBank/DDBJ databases">
        <title>Genomic Encyclopedia of Type Strains, Phase III (KMG-III): the genomes of soil and plant-associated and newly described type strains.</title>
        <authorList>
            <person name="Whitman W."/>
        </authorList>
    </citation>
    <scope>NUCLEOTIDE SEQUENCE [LARGE SCALE GENOMIC DNA]</scope>
    <source>
        <strain evidence="9 10">CECT 8283</strain>
    </source>
</reference>
<comment type="subcellular location">
    <subcellularLocation>
        <location evidence="1">Endomembrane system</location>
        <topology evidence="1">Multi-pass membrane protein</topology>
    </subcellularLocation>
</comment>
<keyword evidence="3 7" id="KW-1133">Transmembrane helix</keyword>
<evidence type="ECO:0000256" key="4">
    <source>
        <dbReference type="ARBA" id="ARBA00023002"/>
    </source>
</evidence>
<dbReference type="AlphaFoldDB" id="A0A4R6TI15"/>
<protein>
    <submittedName>
        <fullName evidence="9">Sterol desaturase/sphingolipid hydroxylase (Fatty acid hydroxylase superfamily)</fullName>
    </submittedName>
</protein>
<proteinExistence type="predicted"/>
<evidence type="ECO:0000256" key="3">
    <source>
        <dbReference type="ARBA" id="ARBA00022989"/>
    </source>
</evidence>
<dbReference type="GO" id="GO:0008610">
    <property type="term" value="P:lipid biosynthetic process"/>
    <property type="evidence" value="ECO:0007669"/>
    <property type="project" value="InterPro"/>
</dbReference>
<dbReference type="GO" id="GO:0012505">
    <property type="term" value="C:endomembrane system"/>
    <property type="evidence" value="ECO:0007669"/>
    <property type="project" value="UniProtKB-SubCell"/>
</dbReference>
<feature type="transmembrane region" description="Helical" evidence="7">
    <location>
        <begin position="84"/>
        <end position="104"/>
    </location>
</feature>
<evidence type="ECO:0000256" key="5">
    <source>
        <dbReference type="ARBA" id="ARBA00023098"/>
    </source>
</evidence>
<accession>A0A4R6TI15</accession>
<dbReference type="Proteomes" id="UP000295390">
    <property type="component" value="Unassembled WGS sequence"/>
</dbReference>
<keyword evidence="6 7" id="KW-0472">Membrane</keyword>
<dbReference type="InterPro" id="IPR051689">
    <property type="entry name" value="Sterol_desaturase/TMEM195"/>
</dbReference>
<name>A0A4R6TI15_9FLAO</name>
<sequence length="321" mass="38082">MDLSSIKTLVGQLEHMSIIVLVLMLVEWGILIVTSYVEKNKEGVVSIVSYLVQSIPYFLLSKVLIVGTMFLLYENKLFNLGFQWYIWITAYLLYDFTVFFIHLLGHKVRVLWCIHGVHHTAEEMNLTVVARGSIFDVFFTPFNFIWLPIIGFHPLMIFVIEPIARLYATLTHINEKVIGNQKWLDKILITPSVHRVHHAKNHIYLDRNYGETFSIWDRLFKTFQKELENEKIQYGIMHDKLNSENIWHVQFLLWKELWIDIKKAPRLIDKIKYIFMPPGWNHIDGGRKAREYRNDAWVNKYDKEESLNLDPSFKGYENKSF</sequence>